<evidence type="ECO:0000313" key="3">
    <source>
        <dbReference type="Proteomes" id="UP000279833"/>
    </source>
</evidence>
<dbReference type="Proteomes" id="UP000279833">
    <property type="component" value="Unassembled WGS sequence"/>
</dbReference>
<evidence type="ECO:0000256" key="1">
    <source>
        <dbReference type="SAM" id="MobiDB-lite"/>
    </source>
</evidence>
<reference evidence="4" key="1">
    <citation type="submission" date="2016-06" db="UniProtKB">
        <authorList>
            <consortium name="WormBaseParasite"/>
        </authorList>
    </citation>
    <scope>IDENTIFICATION</scope>
</reference>
<proteinExistence type="predicted"/>
<accession>A0A183JYF6</accession>
<organism evidence="4">
    <name type="scientific">Schistosoma curassoni</name>
    <dbReference type="NCBI Taxonomy" id="6186"/>
    <lineage>
        <taxon>Eukaryota</taxon>
        <taxon>Metazoa</taxon>
        <taxon>Spiralia</taxon>
        <taxon>Lophotrochozoa</taxon>
        <taxon>Platyhelminthes</taxon>
        <taxon>Trematoda</taxon>
        <taxon>Digenea</taxon>
        <taxon>Strigeidida</taxon>
        <taxon>Schistosomatoidea</taxon>
        <taxon>Schistosomatidae</taxon>
        <taxon>Schistosoma</taxon>
    </lineage>
</organism>
<protein>
    <submittedName>
        <fullName evidence="2 4">Uncharacterized protein</fullName>
    </submittedName>
</protein>
<dbReference type="AlphaFoldDB" id="A0A183JYF6"/>
<gene>
    <name evidence="2" type="ORF">SCUD_LOCUS7762</name>
</gene>
<keyword evidence="3" id="KW-1185">Reference proteome</keyword>
<evidence type="ECO:0000313" key="4">
    <source>
        <dbReference type="WBParaSite" id="SCUD_0000776201-mRNA-1"/>
    </source>
</evidence>
<evidence type="ECO:0000313" key="2">
    <source>
        <dbReference type="EMBL" id="VDP27644.1"/>
    </source>
</evidence>
<dbReference type="WBParaSite" id="SCUD_0000776201-mRNA-1">
    <property type="protein sequence ID" value="SCUD_0000776201-mRNA-1"/>
    <property type="gene ID" value="SCUD_0000776201"/>
</dbReference>
<name>A0A183JYF6_9TREM</name>
<feature type="region of interest" description="Disordered" evidence="1">
    <location>
        <begin position="68"/>
        <end position="88"/>
    </location>
</feature>
<reference evidence="2 3" key="2">
    <citation type="submission" date="2018-11" db="EMBL/GenBank/DDBJ databases">
        <authorList>
            <consortium name="Pathogen Informatics"/>
        </authorList>
    </citation>
    <scope>NUCLEOTIDE SEQUENCE [LARGE SCALE GENOMIC DNA]</scope>
    <source>
        <strain evidence="2">Dakar</strain>
        <strain evidence="3">Dakar, Senegal</strain>
    </source>
</reference>
<sequence>MEDVKTRSGADIASDHHLIVVVKMKLKLKKHWTTGEIALQRSNTNKLNELKIALNNWISMETLNRIQKRKNKKTVTNNSRTRTEKSKV</sequence>
<dbReference type="EMBL" id="UZAK01032462">
    <property type="protein sequence ID" value="VDP27644.1"/>
    <property type="molecule type" value="Genomic_DNA"/>
</dbReference>